<sequence>MTHICRKAIFKHALVIKEEGHMNFEEFLNIMIERDILNSVVPIIVIIVGWIPGAIKVLCDADKYWKCSKNMSAQNSYIKYFWYIYAWGLIILVLGSLFATAIMNLIRSPFSANTIRKVYLVFSIISYAILGYACLKPFVEGKGFKYKKAYKYAAMMTQVFVWTPFITSAMIWIVLWRWPNRGLSLIVILLCLGIEVSAFVVFDDKSTMEFRYATFYLSDGTVIPKADADISYQKGNWIVAKYKDSEEVRFRKKDVKRIEYCNQKEERETVC</sequence>
<protein>
    <submittedName>
        <fullName evidence="2">Uncharacterized protein</fullName>
    </submittedName>
</protein>
<reference evidence="2 3" key="1">
    <citation type="submission" date="2009-01" db="EMBL/GenBank/DDBJ databases">
        <authorList>
            <person name="Fulton L."/>
            <person name="Clifton S."/>
            <person name="Fulton B."/>
            <person name="Xu J."/>
            <person name="Minx P."/>
            <person name="Pepin K.H."/>
            <person name="Johnson M."/>
            <person name="Bhonagiri V."/>
            <person name="Nash W.E."/>
            <person name="Mardis E.R."/>
            <person name="Wilson R.K."/>
        </authorList>
    </citation>
    <scope>NUCLEOTIDE SEQUENCE [LARGE SCALE GENOMIC DNA]</scope>
    <source>
        <strain evidence="2 3">DSM 15981</strain>
    </source>
</reference>
<feature type="transmembrane region" description="Helical" evidence="1">
    <location>
        <begin position="36"/>
        <end position="59"/>
    </location>
</feature>
<name>C0D5T4_9FIRM</name>
<accession>C0D5T4</accession>
<keyword evidence="1" id="KW-0812">Transmembrane</keyword>
<reference evidence="2 3" key="2">
    <citation type="submission" date="2009-02" db="EMBL/GenBank/DDBJ databases">
        <title>Draft genome sequence of Clostridium asparagiforme (DSM 15981).</title>
        <authorList>
            <person name="Sudarsanam P."/>
            <person name="Ley R."/>
            <person name="Guruge J."/>
            <person name="Turnbaugh P.J."/>
            <person name="Mahowald M."/>
            <person name="Liep D."/>
            <person name="Gordon J."/>
        </authorList>
    </citation>
    <scope>NUCLEOTIDE SEQUENCE [LARGE SCALE GENOMIC DNA]</scope>
    <source>
        <strain evidence="2 3">DSM 15981</strain>
    </source>
</reference>
<gene>
    <name evidence="2" type="ORF">CLOSTASPAR_04630</name>
</gene>
<organism evidence="2 3">
    <name type="scientific">[Clostridium] asparagiforme DSM 15981</name>
    <dbReference type="NCBI Taxonomy" id="518636"/>
    <lineage>
        <taxon>Bacteria</taxon>
        <taxon>Bacillati</taxon>
        <taxon>Bacillota</taxon>
        <taxon>Clostridia</taxon>
        <taxon>Lachnospirales</taxon>
        <taxon>Lachnospiraceae</taxon>
        <taxon>Enterocloster</taxon>
    </lineage>
</organism>
<feature type="transmembrane region" description="Helical" evidence="1">
    <location>
        <begin position="80"/>
        <end position="106"/>
    </location>
</feature>
<keyword evidence="1" id="KW-1133">Transmembrane helix</keyword>
<keyword evidence="3" id="KW-1185">Reference proteome</keyword>
<dbReference type="AlphaFoldDB" id="C0D5T4"/>
<evidence type="ECO:0000256" key="1">
    <source>
        <dbReference type="SAM" id="Phobius"/>
    </source>
</evidence>
<dbReference type="EMBL" id="ACCJ01000380">
    <property type="protein sequence ID" value="EEG53303.1"/>
    <property type="molecule type" value="Genomic_DNA"/>
</dbReference>
<feature type="transmembrane region" description="Helical" evidence="1">
    <location>
        <begin position="118"/>
        <end position="139"/>
    </location>
</feature>
<feature type="transmembrane region" description="Helical" evidence="1">
    <location>
        <begin position="159"/>
        <end position="176"/>
    </location>
</feature>
<dbReference type="Proteomes" id="UP000004756">
    <property type="component" value="Unassembled WGS sequence"/>
</dbReference>
<dbReference type="HOGENOM" id="CLU_1025641_0_0_9"/>
<comment type="caution">
    <text evidence="2">The sequence shown here is derived from an EMBL/GenBank/DDBJ whole genome shotgun (WGS) entry which is preliminary data.</text>
</comment>
<keyword evidence="1" id="KW-0472">Membrane</keyword>
<proteinExistence type="predicted"/>
<feature type="transmembrane region" description="Helical" evidence="1">
    <location>
        <begin position="182"/>
        <end position="202"/>
    </location>
</feature>
<evidence type="ECO:0000313" key="3">
    <source>
        <dbReference type="Proteomes" id="UP000004756"/>
    </source>
</evidence>
<evidence type="ECO:0000313" key="2">
    <source>
        <dbReference type="EMBL" id="EEG53303.1"/>
    </source>
</evidence>